<dbReference type="AlphaFoldDB" id="A0AAW8JMY1"/>
<keyword evidence="1" id="KW-1133">Transmembrane helix</keyword>
<organism evidence="2 3">
    <name type="scientific">Acinetobacter gerneri</name>
    <dbReference type="NCBI Taxonomy" id="202952"/>
    <lineage>
        <taxon>Bacteria</taxon>
        <taxon>Pseudomonadati</taxon>
        <taxon>Pseudomonadota</taxon>
        <taxon>Gammaproteobacteria</taxon>
        <taxon>Moraxellales</taxon>
        <taxon>Moraxellaceae</taxon>
        <taxon>Acinetobacter</taxon>
    </lineage>
</organism>
<dbReference type="Proteomes" id="UP001243195">
    <property type="component" value="Unassembled WGS sequence"/>
</dbReference>
<gene>
    <name evidence="2" type="ORF">RFH51_17375</name>
</gene>
<evidence type="ECO:0008006" key="4">
    <source>
        <dbReference type="Google" id="ProtNLM"/>
    </source>
</evidence>
<sequence>MKEIIIAITVGVLTGAFTPIFYYQFIEKPKLKLEIDKLKLETFKSFTSFIPQMNIECFSKKINQWKWELNCYTKNLGEYPVNVELSDIQLTYTRNLDIANNPNIQKKQFYDYKCNKKIIHHHQNQIVILAVMFI</sequence>
<dbReference type="RefSeq" id="WP_308957256.1">
    <property type="nucleotide sequence ID" value="NZ_JAVICY010000039.1"/>
</dbReference>
<name>A0AAW8JMY1_9GAMM</name>
<proteinExistence type="predicted"/>
<keyword evidence="1" id="KW-0812">Transmembrane</keyword>
<keyword evidence="1" id="KW-0472">Membrane</keyword>
<evidence type="ECO:0000313" key="3">
    <source>
        <dbReference type="Proteomes" id="UP001243195"/>
    </source>
</evidence>
<feature type="transmembrane region" description="Helical" evidence="1">
    <location>
        <begin position="6"/>
        <end position="25"/>
    </location>
</feature>
<dbReference type="EMBL" id="JAVIDA010000037">
    <property type="protein sequence ID" value="MDQ9073224.1"/>
    <property type="molecule type" value="Genomic_DNA"/>
</dbReference>
<evidence type="ECO:0000313" key="2">
    <source>
        <dbReference type="EMBL" id="MDQ9073224.1"/>
    </source>
</evidence>
<protein>
    <recommendedName>
        <fullName evidence="4">Transmembrane protein</fullName>
    </recommendedName>
</protein>
<accession>A0AAW8JMY1</accession>
<reference evidence="2" key="1">
    <citation type="submission" date="2023-08" db="EMBL/GenBank/DDBJ databases">
        <title>Emergence of clinically-relevant ST2 carbapenem-resistant Acinetobacter baumannii strains in hospital sewages in Zhejiang, East of China.</title>
        <authorList>
            <person name="Kaichao C."/>
            <person name="Zhang R."/>
        </authorList>
    </citation>
    <scope>NUCLEOTIDE SEQUENCE</scope>
    <source>
        <strain evidence="2">M-SY-60</strain>
    </source>
</reference>
<comment type="caution">
    <text evidence="2">The sequence shown here is derived from an EMBL/GenBank/DDBJ whole genome shotgun (WGS) entry which is preliminary data.</text>
</comment>
<evidence type="ECO:0000256" key="1">
    <source>
        <dbReference type="SAM" id="Phobius"/>
    </source>
</evidence>